<keyword evidence="4" id="KW-1185">Reference proteome</keyword>
<accession>A0ABV0BQG0</accession>
<dbReference type="SUPFAM" id="SSF56300">
    <property type="entry name" value="Metallo-dependent phosphatases"/>
    <property type="match status" value="1"/>
</dbReference>
<dbReference type="PANTHER" id="PTHR43143">
    <property type="entry name" value="METALLOPHOSPHOESTERASE, CALCINEURIN SUPERFAMILY"/>
    <property type="match status" value="1"/>
</dbReference>
<dbReference type="InterPro" id="IPR029052">
    <property type="entry name" value="Metallo-depent_PP-like"/>
</dbReference>
<evidence type="ECO:0000313" key="4">
    <source>
        <dbReference type="Proteomes" id="UP001409291"/>
    </source>
</evidence>
<dbReference type="InterPro" id="IPR004843">
    <property type="entry name" value="Calcineurin-like_PHP"/>
</dbReference>
<keyword evidence="1" id="KW-0732">Signal</keyword>
<comment type="caution">
    <text evidence="3">The sequence shown here is derived from an EMBL/GenBank/DDBJ whole genome shotgun (WGS) entry which is preliminary data.</text>
</comment>
<dbReference type="EMBL" id="JBDJNQ010000001">
    <property type="protein sequence ID" value="MEN5376308.1"/>
    <property type="molecule type" value="Genomic_DNA"/>
</dbReference>
<dbReference type="RefSeq" id="WP_346580601.1">
    <property type="nucleotide sequence ID" value="NZ_JBDJLH010000001.1"/>
</dbReference>
<organism evidence="3 4">
    <name type="scientific">Sphingobacterium kitahiroshimense</name>
    <dbReference type="NCBI Taxonomy" id="470446"/>
    <lineage>
        <taxon>Bacteria</taxon>
        <taxon>Pseudomonadati</taxon>
        <taxon>Bacteroidota</taxon>
        <taxon>Sphingobacteriia</taxon>
        <taxon>Sphingobacteriales</taxon>
        <taxon>Sphingobacteriaceae</taxon>
        <taxon>Sphingobacterium</taxon>
    </lineage>
</organism>
<proteinExistence type="predicted"/>
<reference evidence="3 4" key="1">
    <citation type="submission" date="2024-04" db="EMBL/GenBank/DDBJ databases">
        <title>WGS of bacteria from Torrens River.</title>
        <authorList>
            <person name="Wyrsch E.R."/>
            <person name="Drigo B."/>
        </authorList>
    </citation>
    <scope>NUCLEOTIDE SEQUENCE [LARGE SCALE GENOMIC DNA]</scope>
    <source>
        <strain evidence="3 4">TWI391</strain>
    </source>
</reference>
<protein>
    <submittedName>
        <fullName evidence="3">Metallophosphoesterase</fullName>
    </submittedName>
</protein>
<sequence length="279" mass="32195">MVKHNPIARLLLCCLIVALFVVKTAQAQDFKFAFLTDMHVHSDSTLDQVANRLKALPPQIEFIMSGGDNVDIDNLKKTDLALGEQRLQQLKKLFDQAKKTYHMAIGNHERLPRDLRNGKNDFELFETTFGQTYYTFDHKGWKFIVLNSVEVKDNQYVIGEQQFDWLQDVINKTKKEQPLVIVSHVPFLSVYYPVLEGRYTAADTFTNQKQVFDLFKDHNLKLVLQGHMHLYEEIKVKGVQFITAGAVSGNWWQGSFEGTVPGHLEVDIKGQNFSWKYIK</sequence>
<dbReference type="PANTHER" id="PTHR43143:SF1">
    <property type="entry name" value="SERINE_THREONINE-PROTEIN PHOSPHATASE CPPED1"/>
    <property type="match status" value="1"/>
</dbReference>
<feature type="domain" description="Calcineurin-like phosphoesterase" evidence="2">
    <location>
        <begin position="30"/>
        <end position="230"/>
    </location>
</feature>
<evidence type="ECO:0000313" key="3">
    <source>
        <dbReference type="EMBL" id="MEN5376308.1"/>
    </source>
</evidence>
<dbReference type="InterPro" id="IPR051918">
    <property type="entry name" value="STPP_CPPED1"/>
</dbReference>
<name>A0ABV0BQG0_9SPHI</name>
<dbReference type="Gene3D" id="3.60.21.10">
    <property type="match status" value="1"/>
</dbReference>
<evidence type="ECO:0000259" key="2">
    <source>
        <dbReference type="Pfam" id="PF00149"/>
    </source>
</evidence>
<feature type="chain" id="PRO_5045885291" evidence="1">
    <location>
        <begin position="28"/>
        <end position="279"/>
    </location>
</feature>
<feature type="signal peptide" evidence="1">
    <location>
        <begin position="1"/>
        <end position="27"/>
    </location>
</feature>
<gene>
    <name evidence="3" type="ORF">ABE541_03455</name>
</gene>
<dbReference type="Pfam" id="PF00149">
    <property type="entry name" value="Metallophos"/>
    <property type="match status" value="1"/>
</dbReference>
<dbReference type="Proteomes" id="UP001409291">
    <property type="component" value="Unassembled WGS sequence"/>
</dbReference>
<evidence type="ECO:0000256" key="1">
    <source>
        <dbReference type="SAM" id="SignalP"/>
    </source>
</evidence>